<dbReference type="EMBL" id="UINC01001693">
    <property type="protein sequence ID" value="SUZ86664.1"/>
    <property type="molecule type" value="Genomic_DNA"/>
</dbReference>
<evidence type="ECO:0000313" key="1">
    <source>
        <dbReference type="EMBL" id="SUZ86664.1"/>
    </source>
</evidence>
<reference evidence="1" key="1">
    <citation type="submission" date="2018-05" db="EMBL/GenBank/DDBJ databases">
        <authorList>
            <person name="Lanie J.A."/>
            <person name="Ng W.-L."/>
            <person name="Kazmierczak K.M."/>
            <person name="Andrzejewski T.M."/>
            <person name="Davidsen T.M."/>
            <person name="Wayne K.J."/>
            <person name="Tettelin H."/>
            <person name="Glass J.I."/>
            <person name="Rusch D."/>
            <person name="Podicherti R."/>
            <person name="Tsui H.-C.T."/>
            <person name="Winkler M.E."/>
        </authorList>
    </citation>
    <scope>NUCLEOTIDE SEQUENCE</scope>
</reference>
<gene>
    <name evidence="1" type="ORF">METZ01_LOCUS39518</name>
</gene>
<accession>A0A381R632</accession>
<sequence>MLSELIPIISVFIFFNSEYESLKLHTSLVQPGESSFG</sequence>
<proteinExistence type="predicted"/>
<name>A0A381R632_9ZZZZ</name>
<dbReference type="AlphaFoldDB" id="A0A381R632"/>
<protein>
    <submittedName>
        <fullName evidence="1">Uncharacterized protein</fullName>
    </submittedName>
</protein>
<organism evidence="1">
    <name type="scientific">marine metagenome</name>
    <dbReference type="NCBI Taxonomy" id="408172"/>
    <lineage>
        <taxon>unclassified sequences</taxon>
        <taxon>metagenomes</taxon>
        <taxon>ecological metagenomes</taxon>
    </lineage>
</organism>